<name>A0ABN2SJ24_9MICO</name>
<gene>
    <name evidence="1" type="ORF">GCM10009817_31490</name>
</gene>
<reference evidence="1 2" key="1">
    <citation type="journal article" date="2019" name="Int. J. Syst. Evol. Microbiol.">
        <title>The Global Catalogue of Microorganisms (GCM) 10K type strain sequencing project: providing services to taxonomists for standard genome sequencing and annotation.</title>
        <authorList>
            <consortium name="The Broad Institute Genomics Platform"/>
            <consortium name="The Broad Institute Genome Sequencing Center for Infectious Disease"/>
            <person name="Wu L."/>
            <person name="Ma J."/>
        </authorList>
    </citation>
    <scope>NUCLEOTIDE SEQUENCE [LARGE SCALE GENOMIC DNA]</scope>
    <source>
        <strain evidence="1 2">JCM 15628</strain>
    </source>
</reference>
<dbReference type="RefSeq" id="WP_344064597.1">
    <property type="nucleotide sequence ID" value="NZ_BAAAPU010000009.1"/>
</dbReference>
<comment type="caution">
    <text evidence="1">The sequence shown here is derived from an EMBL/GenBank/DDBJ whole genome shotgun (WGS) entry which is preliminary data.</text>
</comment>
<protein>
    <recommendedName>
        <fullName evidence="3">Zinc finger protein</fullName>
    </recommendedName>
</protein>
<proteinExistence type="predicted"/>
<dbReference type="Proteomes" id="UP001500013">
    <property type="component" value="Unassembled WGS sequence"/>
</dbReference>
<evidence type="ECO:0000313" key="2">
    <source>
        <dbReference type="Proteomes" id="UP001500013"/>
    </source>
</evidence>
<dbReference type="EMBL" id="BAAAPU010000009">
    <property type="protein sequence ID" value="GAA1987625.1"/>
    <property type="molecule type" value="Genomic_DNA"/>
</dbReference>
<keyword evidence="2" id="KW-1185">Reference proteome</keyword>
<sequence>MNQTPQRPPELLSEASVDALLRDTTPWLSCEECFERMDAYAEAVVLGGGAAHDEAMARHLSACPACDEEARSLVELLQAG</sequence>
<accession>A0ABN2SJ24</accession>
<evidence type="ECO:0008006" key="3">
    <source>
        <dbReference type="Google" id="ProtNLM"/>
    </source>
</evidence>
<organism evidence="1 2">
    <name type="scientific">Terrabacter lapilli</name>
    <dbReference type="NCBI Taxonomy" id="436231"/>
    <lineage>
        <taxon>Bacteria</taxon>
        <taxon>Bacillati</taxon>
        <taxon>Actinomycetota</taxon>
        <taxon>Actinomycetes</taxon>
        <taxon>Micrococcales</taxon>
        <taxon>Intrasporangiaceae</taxon>
        <taxon>Terrabacter</taxon>
    </lineage>
</organism>
<evidence type="ECO:0000313" key="1">
    <source>
        <dbReference type="EMBL" id="GAA1987625.1"/>
    </source>
</evidence>